<dbReference type="Proteomes" id="UP001372834">
    <property type="component" value="Unassembled WGS sequence"/>
</dbReference>
<evidence type="ECO:0000256" key="3">
    <source>
        <dbReference type="ARBA" id="ARBA00022833"/>
    </source>
</evidence>
<dbReference type="GO" id="GO:0008270">
    <property type="term" value="F:zinc ion binding"/>
    <property type="evidence" value="ECO:0007669"/>
    <property type="project" value="UniProtKB-KW"/>
</dbReference>
<dbReference type="InterPro" id="IPR017907">
    <property type="entry name" value="Znf_RING_CS"/>
</dbReference>
<dbReference type="EMBL" id="JAWJWE010000036">
    <property type="protein sequence ID" value="KAK6629244.1"/>
    <property type="molecule type" value="Genomic_DNA"/>
</dbReference>
<keyword evidence="1" id="KW-0479">Metal-binding</keyword>
<dbReference type="PANTHER" id="PTHR23327:SF42">
    <property type="entry name" value="LON PEPTIDASE N-TERMINAL DOMAIN AND RING FINGER PROTEIN C14F5.10C"/>
    <property type="match status" value="1"/>
</dbReference>
<reference evidence="6 7" key="1">
    <citation type="submission" date="2023-10" db="EMBL/GenBank/DDBJ databases">
        <title>Genomes of two closely related lineages of the louse Polyplax serrata with different host specificities.</title>
        <authorList>
            <person name="Martinu J."/>
            <person name="Tarabai H."/>
            <person name="Stefka J."/>
            <person name="Hypsa V."/>
        </authorList>
    </citation>
    <scope>NUCLEOTIDE SEQUENCE [LARGE SCALE GENOMIC DNA]</scope>
    <source>
        <strain evidence="6">HR10_N</strain>
    </source>
</reference>
<organism evidence="6 7">
    <name type="scientific">Polyplax serrata</name>
    <name type="common">Common mouse louse</name>
    <dbReference type="NCBI Taxonomy" id="468196"/>
    <lineage>
        <taxon>Eukaryota</taxon>
        <taxon>Metazoa</taxon>
        <taxon>Ecdysozoa</taxon>
        <taxon>Arthropoda</taxon>
        <taxon>Hexapoda</taxon>
        <taxon>Insecta</taxon>
        <taxon>Pterygota</taxon>
        <taxon>Neoptera</taxon>
        <taxon>Paraneoptera</taxon>
        <taxon>Psocodea</taxon>
        <taxon>Troctomorpha</taxon>
        <taxon>Phthiraptera</taxon>
        <taxon>Anoplura</taxon>
        <taxon>Polyplacidae</taxon>
        <taxon>Polyplax</taxon>
    </lineage>
</organism>
<dbReference type="SMART" id="SM00184">
    <property type="entry name" value="RING"/>
    <property type="match status" value="1"/>
</dbReference>
<evidence type="ECO:0000256" key="1">
    <source>
        <dbReference type="ARBA" id="ARBA00022723"/>
    </source>
</evidence>
<dbReference type="GO" id="GO:0061630">
    <property type="term" value="F:ubiquitin protein ligase activity"/>
    <property type="evidence" value="ECO:0007669"/>
    <property type="project" value="TreeGrafter"/>
</dbReference>
<dbReference type="InterPro" id="IPR001841">
    <property type="entry name" value="Znf_RING"/>
</dbReference>
<proteinExistence type="predicted"/>
<dbReference type="CDD" id="cd16513">
    <property type="entry name" value="RING-HC_LONFs_rpt1"/>
    <property type="match status" value="1"/>
</dbReference>
<dbReference type="AlphaFoldDB" id="A0AAN8S6C3"/>
<evidence type="ECO:0000313" key="7">
    <source>
        <dbReference type="Proteomes" id="UP001372834"/>
    </source>
</evidence>
<dbReference type="PROSITE" id="PS00518">
    <property type="entry name" value="ZF_RING_1"/>
    <property type="match status" value="1"/>
</dbReference>
<evidence type="ECO:0000256" key="4">
    <source>
        <dbReference type="PROSITE-ProRule" id="PRU00175"/>
    </source>
</evidence>
<sequence>MSLMSEMSKDNYIHRNYVHPGDLFERKVKKSNLNIYLSYADTLSKCGKVLEALELYDHCCGVGDVSPDKLKHVTYGLMESVMTAFGSHPPKNYVGVFVCGICENVLRHPTTTHCGHTFCRRCLVKDMSRTCRKCGSKINSSLETNVLVKRLVEKFWSGEVIAAEIRDEGNDHLQRNQLEDAVAKYNEALGIGESMFYEC</sequence>
<comment type="caution">
    <text evidence="6">The sequence shown here is derived from an EMBL/GenBank/DDBJ whole genome shotgun (WGS) entry which is preliminary data.</text>
</comment>
<keyword evidence="3" id="KW-0862">Zinc</keyword>
<dbReference type="PANTHER" id="PTHR23327">
    <property type="entry name" value="RING FINGER PROTEIN 127"/>
    <property type="match status" value="1"/>
</dbReference>
<evidence type="ECO:0000259" key="5">
    <source>
        <dbReference type="PROSITE" id="PS50089"/>
    </source>
</evidence>
<dbReference type="InterPro" id="IPR027370">
    <property type="entry name" value="Znf-RING_euk"/>
</dbReference>
<protein>
    <recommendedName>
        <fullName evidence="5">RING-type domain-containing protein</fullName>
    </recommendedName>
</protein>
<name>A0AAN8S6C3_POLSC</name>
<evidence type="ECO:0000313" key="6">
    <source>
        <dbReference type="EMBL" id="KAK6629244.1"/>
    </source>
</evidence>
<dbReference type="Pfam" id="PF13445">
    <property type="entry name" value="zf-RING_UBOX"/>
    <property type="match status" value="1"/>
</dbReference>
<feature type="domain" description="RING-type" evidence="5">
    <location>
        <begin position="99"/>
        <end position="134"/>
    </location>
</feature>
<keyword evidence="2 4" id="KW-0863">Zinc-finger</keyword>
<dbReference type="PROSITE" id="PS50089">
    <property type="entry name" value="ZF_RING_2"/>
    <property type="match status" value="1"/>
</dbReference>
<dbReference type="InterPro" id="IPR013083">
    <property type="entry name" value="Znf_RING/FYVE/PHD"/>
</dbReference>
<evidence type="ECO:0000256" key="2">
    <source>
        <dbReference type="ARBA" id="ARBA00022771"/>
    </source>
</evidence>
<dbReference type="SUPFAM" id="SSF57850">
    <property type="entry name" value="RING/U-box"/>
    <property type="match status" value="1"/>
</dbReference>
<accession>A0AAN8S6C3</accession>
<dbReference type="Gene3D" id="3.30.40.10">
    <property type="entry name" value="Zinc/RING finger domain, C3HC4 (zinc finger)"/>
    <property type="match status" value="1"/>
</dbReference>
<gene>
    <name evidence="6" type="ORF">RUM43_003061</name>
</gene>